<dbReference type="FunFam" id="3.30.365.10:FF:000002">
    <property type="entry name" value="Xanthine dehydrogenase oxidase"/>
    <property type="match status" value="1"/>
</dbReference>
<dbReference type="PROSITE" id="PS51387">
    <property type="entry name" value="FAD_PCMH"/>
    <property type="match status" value="1"/>
</dbReference>
<dbReference type="InterPro" id="IPR012675">
    <property type="entry name" value="Beta-grasp_dom_sf"/>
</dbReference>
<feature type="binding site" evidence="15">
    <location>
        <position position="149"/>
    </location>
    <ligand>
        <name>[2Fe-2S] cluster</name>
        <dbReference type="ChEBI" id="CHEBI:190135"/>
        <label>2</label>
    </ligand>
</feature>
<dbReference type="InterPro" id="IPR016208">
    <property type="entry name" value="Ald_Oxase/xanthine_DH-like"/>
</dbReference>
<dbReference type="InterPro" id="IPR036010">
    <property type="entry name" value="2Fe-2S_ferredoxin-like_sf"/>
</dbReference>
<dbReference type="InterPro" id="IPR037165">
    <property type="entry name" value="AldOxase/xan_DH_Mopterin-bd_sf"/>
</dbReference>
<dbReference type="SUPFAM" id="SSF54665">
    <property type="entry name" value="CO dehydrogenase molybdoprotein N-domain-like"/>
    <property type="match status" value="1"/>
</dbReference>
<evidence type="ECO:0000256" key="2">
    <source>
        <dbReference type="ARBA" id="ARBA00006849"/>
    </source>
</evidence>
<dbReference type="Gene3D" id="3.90.1170.50">
    <property type="entry name" value="Aldehyde oxidase/xanthine dehydrogenase, a/b hammerhead"/>
    <property type="match status" value="1"/>
</dbReference>
<dbReference type="InterPro" id="IPR000674">
    <property type="entry name" value="Ald_Oxase/Xan_DH_a/b"/>
</dbReference>
<dbReference type="InterPro" id="IPR002346">
    <property type="entry name" value="Mopterin_DH_FAD-bd"/>
</dbReference>
<evidence type="ECO:0000256" key="9">
    <source>
        <dbReference type="ARBA" id="ARBA00023004"/>
    </source>
</evidence>
<keyword evidence="4" id="KW-0285">Flavoprotein</keyword>
<dbReference type="Pfam" id="PF00941">
    <property type="entry name" value="FAD_binding_5"/>
    <property type="match status" value="1"/>
</dbReference>
<dbReference type="SMART" id="SM01092">
    <property type="entry name" value="CO_deh_flav_C"/>
    <property type="match status" value="1"/>
</dbReference>
<dbReference type="Pfam" id="PF01315">
    <property type="entry name" value="Ald_Xan_dh_C"/>
    <property type="match status" value="1"/>
</dbReference>
<dbReference type="CDD" id="cd00207">
    <property type="entry name" value="fer2"/>
    <property type="match status" value="1"/>
</dbReference>
<dbReference type="EMBL" id="MTYJ01000050">
    <property type="protein sequence ID" value="OQV18343.1"/>
    <property type="molecule type" value="Genomic_DNA"/>
</dbReference>
<comment type="cofactor">
    <cofactor evidence="15">
        <name>[2Fe-2S] cluster</name>
        <dbReference type="ChEBI" id="CHEBI:190135"/>
    </cofactor>
    <text evidence="15">Binds 2 [2Fe-2S] clusters.</text>
</comment>
<dbReference type="InterPro" id="IPR036318">
    <property type="entry name" value="FAD-bd_PCMH-like_sf"/>
</dbReference>
<dbReference type="GO" id="GO:0071949">
    <property type="term" value="F:FAD binding"/>
    <property type="evidence" value="ECO:0007669"/>
    <property type="project" value="InterPro"/>
</dbReference>
<evidence type="ECO:0000256" key="8">
    <source>
        <dbReference type="ARBA" id="ARBA00023002"/>
    </source>
</evidence>
<keyword evidence="6 15" id="KW-0479">Metal-binding</keyword>
<dbReference type="GO" id="GO:0051537">
    <property type="term" value="F:2 iron, 2 sulfur cluster binding"/>
    <property type="evidence" value="ECO:0007669"/>
    <property type="project" value="UniProtKB-KW"/>
</dbReference>
<feature type="binding site" evidence="15">
    <location>
        <position position="151"/>
    </location>
    <ligand>
        <name>[2Fe-2S] cluster</name>
        <dbReference type="ChEBI" id="CHEBI:190135"/>
        <label>2</label>
    </ligand>
</feature>
<evidence type="ECO:0000313" key="19">
    <source>
        <dbReference type="Proteomes" id="UP000192578"/>
    </source>
</evidence>
<evidence type="ECO:0000256" key="4">
    <source>
        <dbReference type="ARBA" id="ARBA00022630"/>
    </source>
</evidence>
<dbReference type="Proteomes" id="UP000192578">
    <property type="component" value="Unassembled WGS sequence"/>
</dbReference>
<comment type="cofactor">
    <cofactor evidence="12">
        <name>[2Fe-2S] cluster</name>
        <dbReference type="ChEBI" id="CHEBI:190135"/>
    </cofactor>
</comment>
<feature type="binding site" evidence="15">
    <location>
        <position position="50"/>
    </location>
    <ligand>
        <name>[2Fe-2S] cluster</name>
        <dbReference type="ChEBI" id="CHEBI:190135"/>
        <label>1</label>
    </ligand>
</feature>
<dbReference type="FunFam" id="3.30.365.10:FF:000001">
    <property type="entry name" value="Xanthine dehydrogenase oxidase"/>
    <property type="match status" value="1"/>
</dbReference>
<evidence type="ECO:0000256" key="5">
    <source>
        <dbReference type="ARBA" id="ARBA00022714"/>
    </source>
</evidence>
<sequence length="1282" mass="138460">MATAVVVTVNGLQYQVPNTYGEISLNEFLRKNLLLTGTKVMCREGGCGICVVYVEYPDPSQQGVVVQRSINSCLCPVLSCDGWSITTVEGTGNRVTPSPIQQQLTKHYGTQCGYCTSGMIMNMHGLTKKYNGSALTKQIVEDSFDGNMCRCTGYRPILDAFKTFASDSKPACHAVVDLEDISGQGPGVKCPTTGETCFGTCPKPHESQMAITNPINLQAASWDQPKTLTELYSRMAALAGKRLFLVAGHTSPGVYKDGPYDAYIDTKKISDLYLKRVASTTFIGANVTMTDTIDFFNQTATSNPRFSYLAAVAGHIKKIAGTPVRNAATWAGSLMLKRTHPEFPSDIFLCFEVANALITVQSSDTDKLVISPLALLTTNMDSPRRVITSAGFPGFDANVLFRLYKIMPRSQNAHALVNAAFRAQVDRSQPGKFVIGSPALIFGNITGSFNHASLTENYLKGKDIGDATVLAGALKILHDEIKADDVPAEATPAYKQSLSCSLFYKFALEIVGNSANSRFRSAVGSLSRPISSGTQDFPTNASNYPLTQPIPKLESLVQCTGEAKYISDTDSGTMLYAAFAVAERGNADIVKIDSTDAMKYPGVVKVLTAMDIPGVNNINPNANVDQEEALASAKALFAGQPVAVVVGSSQTAAEEGAKLVKVTYANAQTPILTCRDAIDAKSFFPSIPDMVIGDAPTAIKNAPSRVKGVLEIGSQMHFYMETQAAVCTPTDDGMDVESGTQWVDWVQGGVAQCLGVKKNLINVSVKRIGGAYGGKISRGNIIACGAALAAHAVNKPVKMFQSLWDSAKMIGKRNPYYVEYEAGFDANGKLAGIITNVYANCGQTATESPVSAVTLWGDNGYNCPNWKVSMTNCKTNLPANTWTRAPGSTESIFFIEYIMEHIAQTLGKPSIDVKRANFYKNGDRTITGQPLKDFTLAELTDSFLTSASYRQRLQDAATFNLNNRWRKRGISVTPMKYGSTWNGNNFNCFISIFHSGGTVAVSHGGVEMGQGINTKVAQVVAYELGIPLDLVSIKPNFSLTNANANSTGGSVTSELVSLAAINCCSQLKARIDPIKNTMPNASWSDIIEACFVKTIDLSARSWIAPKTTGDDAPVNYNTYGVTCTEVELDVLTGEHQITRMDVIHDCGESMSPLVDVGQIEGAIVMGLGYYTSEELVYEKTTGALVTYSTWKYKPPTTKDIPIDFRVQILQNSSNPSGVLRSKLVAEPPLCMTCSVVFALREAIKAARDEISQGHDWFQINAPMTVEKVQQYCLPDIAQFTYN</sequence>
<proteinExistence type="inferred from homology"/>
<protein>
    <submittedName>
        <fullName evidence="18">Xanthine dehydrogenase</fullName>
    </submittedName>
</protein>
<feature type="binding site" evidence="15">
    <location>
        <position position="73"/>
    </location>
    <ligand>
        <name>[2Fe-2S] cluster</name>
        <dbReference type="ChEBI" id="CHEBI:190135"/>
        <label>1</label>
    </ligand>
</feature>
<keyword evidence="11" id="KW-0520">NAD</keyword>
<evidence type="ECO:0000256" key="12">
    <source>
        <dbReference type="ARBA" id="ARBA00034078"/>
    </source>
</evidence>
<keyword evidence="3 15" id="KW-0500">Molybdenum</keyword>
<dbReference type="InterPro" id="IPR046867">
    <property type="entry name" value="AldOxase/xan_DH_MoCoBD2"/>
</dbReference>
<dbReference type="Gene3D" id="3.30.390.50">
    <property type="entry name" value="CO dehydrogenase flavoprotein, C-terminal domain"/>
    <property type="match status" value="1"/>
</dbReference>
<comment type="similarity">
    <text evidence="2">Belongs to the xanthine dehydrogenase family.</text>
</comment>
<comment type="caution">
    <text evidence="18">The sequence shown here is derived from an EMBL/GenBank/DDBJ whole genome shotgun (WGS) entry which is preliminary data.</text>
</comment>
<dbReference type="SMART" id="SM01008">
    <property type="entry name" value="Ald_Xan_dh_C"/>
    <property type="match status" value="1"/>
</dbReference>
<evidence type="ECO:0000256" key="11">
    <source>
        <dbReference type="ARBA" id="ARBA00023027"/>
    </source>
</evidence>
<feature type="binding site" evidence="14">
    <location>
        <position position="405"/>
    </location>
    <ligand>
        <name>FAD</name>
        <dbReference type="ChEBI" id="CHEBI:57692"/>
    </ligand>
</feature>
<name>A0A1W0WT67_HYPEX</name>
<keyword evidence="9 15" id="KW-0408">Iron</keyword>
<evidence type="ECO:0000256" key="10">
    <source>
        <dbReference type="ARBA" id="ARBA00023014"/>
    </source>
</evidence>
<evidence type="ECO:0000256" key="13">
    <source>
        <dbReference type="PIRSR" id="PIRSR000127-1"/>
    </source>
</evidence>
<dbReference type="Pfam" id="PF01799">
    <property type="entry name" value="Fer2_2"/>
    <property type="match status" value="1"/>
</dbReference>
<dbReference type="Pfam" id="PF00111">
    <property type="entry name" value="Fer2"/>
    <property type="match status" value="1"/>
</dbReference>
<evidence type="ECO:0000256" key="6">
    <source>
        <dbReference type="ARBA" id="ARBA00022723"/>
    </source>
</evidence>
<dbReference type="InterPro" id="IPR006058">
    <property type="entry name" value="2Fe2S_fd_BS"/>
</dbReference>
<dbReference type="Gene3D" id="1.10.150.120">
    <property type="entry name" value="[2Fe-2S]-binding domain"/>
    <property type="match status" value="1"/>
</dbReference>
<dbReference type="SUPFAM" id="SSF56003">
    <property type="entry name" value="Molybdenum cofactor-binding domain"/>
    <property type="match status" value="1"/>
</dbReference>
<dbReference type="SUPFAM" id="SSF47741">
    <property type="entry name" value="CO dehydrogenase ISP C-domain like"/>
    <property type="match status" value="1"/>
</dbReference>
<dbReference type="InterPro" id="IPR008274">
    <property type="entry name" value="AldOxase/xan_DH_MoCoBD1"/>
</dbReference>
<keyword evidence="5 15" id="KW-0001">2Fe-2S</keyword>
<feature type="domain" description="FAD-binding PCMH-type" evidence="17">
    <location>
        <begin position="215"/>
        <end position="397"/>
    </location>
</feature>
<dbReference type="InterPro" id="IPR036856">
    <property type="entry name" value="Ald_Oxase/Xan_DH_a/b_sf"/>
</dbReference>
<evidence type="ECO:0000313" key="18">
    <source>
        <dbReference type="EMBL" id="OQV18343.1"/>
    </source>
</evidence>
<keyword evidence="8" id="KW-0560">Oxidoreductase</keyword>
<feature type="active site" description="Proton acceptor" evidence="13">
    <location>
        <position position="1226"/>
    </location>
</feature>
<dbReference type="InterPro" id="IPR001041">
    <property type="entry name" value="2Fe-2S_ferredoxin-type"/>
</dbReference>
<keyword evidence="19" id="KW-1185">Reference proteome</keyword>
<accession>A0A1W0WT67</accession>
<feature type="domain" description="2Fe-2S ferredoxin-type" evidence="16">
    <location>
        <begin position="3"/>
        <end position="91"/>
    </location>
</feature>
<dbReference type="GO" id="GO:0005506">
    <property type="term" value="F:iron ion binding"/>
    <property type="evidence" value="ECO:0007669"/>
    <property type="project" value="InterPro"/>
</dbReference>
<dbReference type="Gene3D" id="3.10.20.30">
    <property type="match status" value="1"/>
</dbReference>
<feature type="binding site" evidence="15">
    <location>
        <position position="115"/>
    </location>
    <ligand>
        <name>[2Fe-2S] cluster</name>
        <dbReference type="ChEBI" id="CHEBI:190135"/>
        <label>2</label>
    </ligand>
</feature>
<dbReference type="Gene3D" id="3.30.365.10">
    <property type="entry name" value="Aldehyde oxidase/xanthine dehydrogenase, molybdopterin binding domain"/>
    <property type="match status" value="4"/>
</dbReference>
<dbReference type="SUPFAM" id="SSF54292">
    <property type="entry name" value="2Fe-2S ferredoxin-like"/>
    <property type="match status" value="1"/>
</dbReference>
<evidence type="ECO:0000259" key="17">
    <source>
        <dbReference type="PROSITE" id="PS51387"/>
    </source>
</evidence>
<dbReference type="InterPro" id="IPR016169">
    <property type="entry name" value="FAD-bd_PCMH_sub2"/>
</dbReference>
<evidence type="ECO:0000256" key="7">
    <source>
        <dbReference type="ARBA" id="ARBA00022827"/>
    </source>
</evidence>
<evidence type="ECO:0000259" key="16">
    <source>
        <dbReference type="PROSITE" id="PS51085"/>
    </source>
</evidence>
<dbReference type="SUPFAM" id="SSF55447">
    <property type="entry name" value="CO dehydrogenase flavoprotein C-terminal domain-like"/>
    <property type="match status" value="1"/>
</dbReference>
<comment type="cofactor">
    <cofactor evidence="15">
        <name>Mo-molybdopterin</name>
        <dbReference type="ChEBI" id="CHEBI:71302"/>
    </cofactor>
    <text evidence="15">Binds 1 Mo-molybdopterin (Mo-MPT) cofactor per subunit.</text>
</comment>
<gene>
    <name evidence="18" type="ORF">BV898_07546</name>
</gene>
<dbReference type="GO" id="GO:0016491">
    <property type="term" value="F:oxidoreductase activity"/>
    <property type="evidence" value="ECO:0007669"/>
    <property type="project" value="UniProtKB-KW"/>
</dbReference>
<dbReference type="InterPro" id="IPR002888">
    <property type="entry name" value="2Fe-2S-bd"/>
</dbReference>
<feature type="binding site" evidence="15">
    <location>
        <position position="884"/>
    </location>
    <ligand>
        <name>Mo-molybdopterin</name>
        <dbReference type="ChEBI" id="CHEBI:71302"/>
    </ligand>
    <ligandPart>
        <name>Mo</name>
        <dbReference type="ChEBI" id="CHEBI:28685"/>
    </ligandPart>
</feature>
<keyword evidence="10 15" id="KW-0411">Iron-sulfur</keyword>
<dbReference type="Pfam" id="PF03450">
    <property type="entry name" value="CO_deh_flav_C"/>
    <property type="match status" value="1"/>
</dbReference>
<evidence type="ECO:0000256" key="14">
    <source>
        <dbReference type="PIRSR" id="PIRSR000127-2"/>
    </source>
</evidence>
<feature type="binding site" evidence="15">
    <location>
        <position position="112"/>
    </location>
    <ligand>
        <name>[2Fe-2S] cluster</name>
        <dbReference type="ChEBI" id="CHEBI:190135"/>
        <label>2</label>
    </ligand>
</feature>
<dbReference type="OrthoDB" id="8300278at2759"/>
<dbReference type="InterPro" id="IPR016166">
    <property type="entry name" value="FAD-bd_PCMH"/>
</dbReference>
<dbReference type="Pfam" id="PF20256">
    <property type="entry name" value="MoCoBD_2"/>
    <property type="match status" value="1"/>
</dbReference>
<dbReference type="InterPro" id="IPR036683">
    <property type="entry name" value="CO_DH_flav_C_dom_sf"/>
</dbReference>
<feature type="binding site" evidence="15">
    <location>
        <position position="1049"/>
    </location>
    <ligand>
        <name>Mo-molybdopterin</name>
        <dbReference type="ChEBI" id="CHEBI:71302"/>
    </ligand>
    <ligandPart>
        <name>Mo</name>
        <dbReference type="ChEBI" id="CHEBI:28685"/>
    </ligandPart>
</feature>
<feature type="binding site" evidence="15">
    <location>
        <position position="47"/>
    </location>
    <ligand>
        <name>[2Fe-2S] cluster</name>
        <dbReference type="ChEBI" id="CHEBI:190135"/>
        <label>1</label>
    </ligand>
</feature>
<feature type="binding site" evidence="15">
    <location>
        <position position="741"/>
    </location>
    <ligand>
        <name>Mo-molybdopterin</name>
        <dbReference type="ChEBI" id="CHEBI:71302"/>
    </ligand>
    <ligandPart>
        <name>Mo</name>
        <dbReference type="ChEBI" id="CHEBI:28685"/>
    </ligandPart>
</feature>
<dbReference type="Pfam" id="PF02738">
    <property type="entry name" value="MoCoBD_1"/>
    <property type="match status" value="1"/>
</dbReference>
<dbReference type="PROSITE" id="PS51085">
    <property type="entry name" value="2FE2S_FER_2"/>
    <property type="match status" value="1"/>
</dbReference>
<reference evidence="19" key="1">
    <citation type="submission" date="2017-01" db="EMBL/GenBank/DDBJ databases">
        <title>Comparative genomics of anhydrobiosis in the tardigrade Hypsibius dujardini.</title>
        <authorList>
            <person name="Yoshida Y."/>
            <person name="Koutsovoulos G."/>
            <person name="Laetsch D."/>
            <person name="Stevens L."/>
            <person name="Kumar S."/>
            <person name="Horikawa D."/>
            <person name="Ishino K."/>
            <person name="Komine S."/>
            <person name="Tomita M."/>
            <person name="Blaxter M."/>
            <person name="Arakawa K."/>
        </authorList>
    </citation>
    <scope>NUCLEOTIDE SEQUENCE [LARGE SCALE GENOMIC DNA]</scope>
    <source>
        <strain evidence="19">Z151</strain>
    </source>
</reference>
<dbReference type="PANTHER" id="PTHR11908:SF132">
    <property type="entry name" value="ALDEHYDE OXIDASE 1-RELATED"/>
    <property type="match status" value="1"/>
</dbReference>
<dbReference type="InterPro" id="IPR036884">
    <property type="entry name" value="2Fe-2S-bd_dom_sf"/>
</dbReference>
<feature type="binding site" evidence="15">
    <location>
        <position position="42"/>
    </location>
    <ligand>
        <name>[2Fe-2S] cluster</name>
        <dbReference type="ChEBI" id="CHEBI:190135"/>
        <label>1</label>
    </ligand>
</feature>
<dbReference type="PANTHER" id="PTHR11908">
    <property type="entry name" value="XANTHINE DEHYDROGENASE"/>
    <property type="match status" value="1"/>
</dbReference>
<dbReference type="FunFam" id="3.10.20.30:FF:000012">
    <property type="entry name" value="Xanthine dehydrogenase/oxidase"/>
    <property type="match status" value="1"/>
</dbReference>
<comment type="cofactor">
    <cofactor evidence="1 14">
        <name>FAD</name>
        <dbReference type="ChEBI" id="CHEBI:57692"/>
    </cofactor>
</comment>
<dbReference type="InterPro" id="IPR005107">
    <property type="entry name" value="CO_DH_flav_C"/>
</dbReference>
<keyword evidence="7 14" id="KW-0274">FAD</keyword>
<evidence type="ECO:0000256" key="1">
    <source>
        <dbReference type="ARBA" id="ARBA00001974"/>
    </source>
</evidence>
<dbReference type="SUPFAM" id="SSF56176">
    <property type="entry name" value="FAD-binding/transporter-associated domain-like"/>
    <property type="match status" value="1"/>
</dbReference>
<evidence type="ECO:0000256" key="3">
    <source>
        <dbReference type="ARBA" id="ARBA00022505"/>
    </source>
</evidence>
<dbReference type="PIRSF" id="PIRSF000127">
    <property type="entry name" value="Xanthine_DH"/>
    <property type="match status" value="1"/>
</dbReference>
<dbReference type="FunFam" id="3.30.390.50:FF:000003">
    <property type="entry name" value="Aldehyde oxidase1"/>
    <property type="match status" value="1"/>
</dbReference>
<evidence type="ECO:0000256" key="15">
    <source>
        <dbReference type="PIRSR" id="PIRSR000127-3"/>
    </source>
</evidence>
<organism evidence="18 19">
    <name type="scientific">Hypsibius exemplaris</name>
    <name type="common">Freshwater tardigrade</name>
    <dbReference type="NCBI Taxonomy" id="2072580"/>
    <lineage>
        <taxon>Eukaryota</taxon>
        <taxon>Metazoa</taxon>
        <taxon>Ecdysozoa</taxon>
        <taxon>Tardigrada</taxon>
        <taxon>Eutardigrada</taxon>
        <taxon>Parachela</taxon>
        <taxon>Hypsibioidea</taxon>
        <taxon>Hypsibiidae</taxon>
        <taxon>Hypsibius</taxon>
    </lineage>
</organism>
<dbReference type="Gene3D" id="3.30.465.10">
    <property type="match status" value="1"/>
</dbReference>
<dbReference type="PROSITE" id="PS00197">
    <property type="entry name" value="2FE2S_FER_1"/>
    <property type="match status" value="1"/>
</dbReference>